<evidence type="ECO:0000313" key="11">
    <source>
        <dbReference type="Proteomes" id="UP000799291"/>
    </source>
</evidence>
<evidence type="ECO:0000256" key="7">
    <source>
        <dbReference type="ARBA" id="ARBA00037226"/>
    </source>
</evidence>
<protein>
    <recommendedName>
        <fullName evidence="6">Large ribosomal subunit protein bL17m</fullName>
    </recommendedName>
</protein>
<name>A0A6G1JL29_9PLEO</name>
<evidence type="ECO:0000256" key="4">
    <source>
        <dbReference type="ARBA" id="ARBA00023128"/>
    </source>
</evidence>
<dbReference type="EMBL" id="MU005570">
    <property type="protein sequence ID" value="KAF2690835.1"/>
    <property type="molecule type" value="Genomic_DNA"/>
</dbReference>
<dbReference type="GO" id="GO:0003735">
    <property type="term" value="F:structural constituent of ribosome"/>
    <property type="evidence" value="ECO:0007669"/>
    <property type="project" value="InterPro"/>
</dbReference>
<dbReference type="Gene3D" id="3.90.1030.10">
    <property type="entry name" value="Ribosomal protein L17"/>
    <property type="match status" value="1"/>
</dbReference>
<feature type="region of interest" description="Disordered" evidence="9">
    <location>
        <begin position="239"/>
        <end position="269"/>
    </location>
</feature>
<dbReference type="PROSITE" id="PS01167">
    <property type="entry name" value="RIBOSOMAL_L17"/>
    <property type="match status" value="1"/>
</dbReference>
<reference evidence="10" key="1">
    <citation type="journal article" date="2020" name="Stud. Mycol.">
        <title>101 Dothideomycetes genomes: a test case for predicting lifestyles and emergence of pathogens.</title>
        <authorList>
            <person name="Haridas S."/>
            <person name="Albert R."/>
            <person name="Binder M."/>
            <person name="Bloem J."/>
            <person name="Labutti K."/>
            <person name="Salamov A."/>
            <person name="Andreopoulos B."/>
            <person name="Baker S."/>
            <person name="Barry K."/>
            <person name="Bills G."/>
            <person name="Bluhm B."/>
            <person name="Cannon C."/>
            <person name="Castanera R."/>
            <person name="Culley D."/>
            <person name="Daum C."/>
            <person name="Ezra D."/>
            <person name="Gonzalez J."/>
            <person name="Henrissat B."/>
            <person name="Kuo A."/>
            <person name="Liang C."/>
            <person name="Lipzen A."/>
            <person name="Lutzoni F."/>
            <person name="Magnuson J."/>
            <person name="Mondo S."/>
            <person name="Nolan M."/>
            <person name="Ohm R."/>
            <person name="Pangilinan J."/>
            <person name="Park H.-J."/>
            <person name="Ramirez L."/>
            <person name="Alfaro M."/>
            <person name="Sun H."/>
            <person name="Tritt A."/>
            <person name="Yoshinaga Y."/>
            <person name="Zwiers L.-H."/>
            <person name="Turgeon B."/>
            <person name="Goodwin S."/>
            <person name="Spatafora J."/>
            <person name="Crous P."/>
            <person name="Grigoriev I."/>
        </authorList>
    </citation>
    <scope>NUCLEOTIDE SEQUENCE</scope>
    <source>
        <strain evidence="10">CBS 122367</strain>
    </source>
</reference>
<keyword evidence="4" id="KW-0496">Mitochondrion</keyword>
<dbReference type="GO" id="GO:0006412">
    <property type="term" value="P:translation"/>
    <property type="evidence" value="ECO:0007669"/>
    <property type="project" value="InterPro"/>
</dbReference>
<evidence type="ECO:0000256" key="5">
    <source>
        <dbReference type="ARBA" id="ARBA00023274"/>
    </source>
</evidence>
<evidence type="ECO:0000256" key="3">
    <source>
        <dbReference type="ARBA" id="ARBA00022980"/>
    </source>
</evidence>
<sequence>MAGGHMKYRHLSRSSAHREALLRNLVTSLFKHESITTTWHKAKEAQRLAEKLVTLGKKNTDASRRRAHQIFFEPNELVPKLFGPIRERYLLRPGGYTRVLRIEPVKEDQAESAILELVDGPKDMRFAMTAKTLSNLPKEKVLNEMTAKNVKKVTRFRENGMESLRAMVEKMKQQKATNWDDRILPAPKRVYLFEERFKRDMHYPEPVEDWKLPNHMMLEPGVVAPKGMRVNQVRDFLKKSKSKKVERAKEQSEAIKKAQRDLAGLSLDS</sequence>
<evidence type="ECO:0000256" key="2">
    <source>
        <dbReference type="ARBA" id="ARBA00008777"/>
    </source>
</evidence>
<evidence type="ECO:0000313" key="10">
    <source>
        <dbReference type="EMBL" id="KAF2690835.1"/>
    </source>
</evidence>
<proteinExistence type="inferred from homology"/>
<gene>
    <name evidence="10" type="ORF">K458DRAFT_426267</name>
</gene>
<evidence type="ECO:0000256" key="6">
    <source>
        <dbReference type="ARBA" id="ARBA00035290"/>
    </source>
</evidence>
<feature type="compositionally biased region" description="Basic and acidic residues" evidence="9">
    <location>
        <begin position="239"/>
        <end position="260"/>
    </location>
</feature>
<dbReference type="HAMAP" id="MF_01368">
    <property type="entry name" value="Ribosomal_bL17"/>
    <property type="match status" value="1"/>
</dbReference>
<dbReference type="AlphaFoldDB" id="A0A6G1JL29"/>
<keyword evidence="5 8" id="KW-0687">Ribonucleoprotein</keyword>
<dbReference type="NCBIfam" id="TIGR00059">
    <property type="entry name" value="L17"/>
    <property type="match status" value="1"/>
</dbReference>
<dbReference type="OrthoDB" id="275000at2759"/>
<comment type="similarity">
    <text evidence="2 8">Belongs to the bacterial ribosomal protein bL17 family.</text>
</comment>
<organism evidence="10 11">
    <name type="scientific">Lentithecium fluviatile CBS 122367</name>
    <dbReference type="NCBI Taxonomy" id="1168545"/>
    <lineage>
        <taxon>Eukaryota</taxon>
        <taxon>Fungi</taxon>
        <taxon>Dikarya</taxon>
        <taxon>Ascomycota</taxon>
        <taxon>Pezizomycotina</taxon>
        <taxon>Dothideomycetes</taxon>
        <taxon>Pleosporomycetidae</taxon>
        <taxon>Pleosporales</taxon>
        <taxon>Massarineae</taxon>
        <taxon>Lentitheciaceae</taxon>
        <taxon>Lentithecium</taxon>
    </lineage>
</organism>
<dbReference type="PANTHER" id="PTHR14413:SF16">
    <property type="entry name" value="LARGE RIBOSOMAL SUBUNIT PROTEIN BL17M"/>
    <property type="match status" value="1"/>
</dbReference>
<evidence type="ECO:0000256" key="9">
    <source>
        <dbReference type="SAM" id="MobiDB-lite"/>
    </source>
</evidence>
<comment type="function">
    <text evidence="7">Component of the mitochondrial ribosome (mitoribosome), a dedicated translation machinery responsible for the synthesis of mitochondrial genome-encoded proteins, including at least some of the essential transmembrane subunits of the mitochondrial respiratory chain. The mitoribosomes are attached to the mitochondrial inner membrane and translation products are cotranslationally integrated into the membrane.</text>
</comment>
<evidence type="ECO:0000256" key="8">
    <source>
        <dbReference type="RuleBase" id="RU000660"/>
    </source>
</evidence>
<dbReference type="PANTHER" id="PTHR14413">
    <property type="entry name" value="RIBOSOMAL PROTEIN L17"/>
    <property type="match status" value="1"/>
</dbReference>
<accession>A0A6G1JL29</accession>
<dbReference type="GO" id="GO:0005762">
    <property type="term" value="C:mitochondrial large ribosomal subunit"/>
    <property type="evidence" value="ECO:0007669"/>
    <property type="project" value="TreeGrafter"/>
</dbReference>
<dbReference type="Proteomes" id="UP000799291">
    <property type="component" value="Unassembled WGS sequence"/>
</dbReference>
<dbReference type="SUPFAM" id="SSF64263">
    <property type="entry name" value="Prokaryotic ribosomal protein L17"/>
    <property type="match status" value="1"/>
</dbReference>
<evidence type="ECO:0000256" key="1">
    <source>
        <dbReference type="ARBA" id="ARBA00004173"/>
    </source>
</evidence>
<dbReference type="InterPro" id="IPR036373">
    <property type="entry name" value="Ribosomal_bL17_sf"/>
</dbReference>
<dbReference type="Pfam" id="PF01196">
    <property type="entry name" value="Ribosomal_L17"/>
    <property type="match status" value="1"/>
</dbReference>
<keyword evidence="11" id="KW-1185">Reference proteome</keyword>
<dbReference type="InterPro" id="IPR000456">
    <property type="entry name" value="Ribosomal_bL17"/>
</dbReference>
<dbReference type="InterPro" id="IPR047859">
    <property type="entry name" value="Ribosomal_bL17_CS"/>
</dbReference>
<keyword evidence="3 8" id="KW-0689">Ribosomal protein</keyword>
<dbReference type="FunFam" id="3.90.1030.10:FF:000005">
    <property type="entry name" value="Probable 50S ribosomal protein L17"/>
    <property type="match status" value="1"/>
</dbReference>
<comment type="subcellular location">
    <subcellularLocation>
        <location evidence="1">Mitochondrion</location>
    </subcellularLocation>
</comment>